<gene>
    <name evidence="1" type="ORF">IPO85_02960</name>
</gene>
<dbReference type="EMBL" id="JADKFW010000004">
    <property type="protein sequence ID" value="MBK9716481.1"/>
    <property type="molecule type" value="Genomic_DNA"/>
</dbReference>
<sequence>MTRSNLKGFRFDINVMGMTGWVIMTPDSGWVFMPFQGQTKPEAMPGDAIKEGVDQLDLSGSLCNYKAKGHTVEYIGLDDVEGTECHKLKVTHKSGNITYFLIDPASNFLVRTITKQKAGGKEMDIISDFSNYKPVDGGLIFPFTIASQNGPIEFQKITINSEIPENTFKPIN</sequence>
<name>A0A9D7S7R4_9BACT</name>
<dbReference type="Proteomes" id="UP000808349">
    <property type="component" value="Unassembled WGS sequence"/>
</dbReference>
<protein>
    <submittedName>
        <fullName evidence="1">Uncharacterized protein</fullName>
    </submittedName>
</protein>
<dbReference type="AlphaFoldDB" id="A0A9D7S7R4"/>
<evidence type="ECO:0000313" key="2">
    <source>
        <dbReference type="Proteomes" id="UP000808349"/>
    </source>
</evidence>
<accession>A0A9D7S7R4</accession>
<comment type="caution">
    <text evidence="1">The sequence shown here is derived from an EMBL/GenBank/DDBJ whole genome shotgun (WGS) entry which is preliminary data.</text>
</comment>
<dbReference type="Gene3D" id="2.50.20.10">
    <property type="entry name" value="Lipoprotein localisation LolA/LolB/LppX"/>
    <property type="match status" value="1"/>
</dbReference>
<organism evidence="1 2">
    <name type="scientific">Candidatus Defluviibacterium haderslevense</name>
    <dbReference type="NCBI Taxonomy" id="2981993"/>
    <lineage>
        <taxon>Bacteria</taxon>
        <taxon>Pseudomonadati</taxon>
        <taxon>Bacteroidota</taxon>
        <taxon>Saprospiria</taxon>
        <taxon>Saprospirales</taxon>
        <taxon>Saprospiraceae</taxon>
        <taxon>Candidatus Defluviibacterium</taxon>
    </lineage>
</organism>
<proteinExistence type="predicted"/>
<evidence type="ECO:0000313" key="1">
    <source>
        <dbReference type="EMBL" id="MBK9716481.1"/>
    </source>
</evidence>
<reference evidence="1 2" key="1">
    <citation type="submission" date="2020-10" db="EMBL/GenBank/DDBJ databases">
        <title>Connecting structure to function with the recovery of over 1000 high-quality activated sludge metagenome-assembled genomes encoding full-length rRNA genes using long-read sequencing.</title>
        <authorList>
            <person name="Singleton C.M."/>
            <person name="Petriglieri F."/>
            <person name="Kristensen J.M."/>
            <person name="Kirkegaard R.H."/>
            <person name="Michaelsen T.Y."/>
            <person name="Andersen M.H."/>
            <person name="Karst S.M."/>
            <person name="Dueholm M.S."/>
            <person name="Nielsen P.H."/>
            <person name="Albertsen M."/>
        </authorList>
    </citation>
    <scope>NUCLEOTIDE SEQUENCE [LARGE SCALE GENOMIC DNA]</scope>
    <source>
        <strain evidence="1">Ribe_18-Q3-R11-54_BAT3C.373</strain>
    </source>
</reference>